<keyword evidence="9" id="KW-1185">Reference proteome</keyword>
<keyword evidence="2 4" id="KW-0378">Hydrolase</keyword>
<dbReference type="AlphaFoldDB" id="A0A4R2BH65"/>
<organism evidence="8 9">
    <name type="scientific">Mesobacillus foraminis</name>
    <dbReference type="NCBI Taxonomy" id="279826"/>
    <lineage>
        <taxon>Bacteria</taxon>
        <taxon>Bacillati</taxon>
        <taxon>Bacillota</taxon>
        <taxon>Bacilli</taxon>
        <taxon>Bacillales</taxon>
        <taxon>Bacillaceae</taxon>
        <taxon>Mesobacillus</taxon>
    </lineage>
</organism>
<dbReference type="EMBL" id="SLVV01000005">
    <property type="protein sequence ID" value="TCN25379.1"/>
    <property type="molecule type" value="Genomic_DNA"/>
</dbReference>
<dbReference type="InterPro" id="IPR013320">
    <property type="entry name" value="ConA-like_dom_sf"/>
</dbReference>
<reference evidence="8 9" key="1">
    <citation type="journal article" date="2015" name="Stand. Genomic Sci.">
        <title>Genomic Encyclopedia of Bacterial and Archaeal Type Strains, Phase III: the genomes of soil and plant-associated and newly described type strains.</title>
        <authorList>
            <person name="Whitman W.B."/>
            <person name="Woyke T."/>
            <person name="Klenk H.P."/>
            <person name="Zhou Y."/>
            <person name="Lilburn T.G."/>
            <person name="Beck B.J."/>
            <person name="De Vos P."/>
            <person name="Vandamme P."/>
            <person name="Eisen J.A."/>
            <person name="Garrity G."/>
            <person name="Hugenholtz P."/>
            <person name="Kyrpides N.C."/>
        </authorList>
    </citation>
    <scope>NUCLEOTIDE SEQUENCE [LARGE SCALE GENOMIC DNA]</scope>
    <source>
        <strain evidence="8 9">CV53</strain>
    </source>
</reference>
<dbReference type="Proteomes" id="UP000295689">
    <property type="component" value="Unassembled WGS sequence"/>
</dbReference>
<dbReference type="RefSeq" id="WP_181215849.1">
    <property type="nucleotide sequence ID" value="NZ_JABUHM010000003.1"/>
</dbReference>
<keyword evidence="5" id="KW-1133">Transmembrane helix</keyword>
<evidence type="ECO:0000256" key="3">
    <source>
        <dbReference type="ARBA" id="ARBA00023295"/>
    </source>
</evidence>
<feature type="transmembrane region" description="Helical" evidence="5">
    <location>
        <begin position="12"/>
        <end position="31"/>
    </location>
</feature>
<accession>A0A4R2BH65</accession>
<evidence type="ECO:0000256" key="2">
    <source>
        <dbReference type="ARBA" id="ARBA00022801"/>
    </source>
</evidence>
<evidence type="ECO:0000256" key="1">
    <source>
        <dbReference type="ARBA" id="ARBA00009902"/>
    </source>
</evidence>
<protein>
    <submittedName>
        <fullName evidence="8">Levanbiose-producing levanase</fullName>
    </submittedName>
</protein>
<dbReference type="InterPro" id="IPR013148">
    <property type="entry name" value="Glyco_hydro_32_N"/>
</dbReference>
<dbReference type="PANTHER" id="PTHR42800:SF1">
    <property type="entry name" value="EXOINULINASE INUD (AFU_ORTHOLOGUE AFUA_5G00480)"/>
    <property type="match status" value="1"/>
</dbReference>
<evidence type="ECO:0000313" key="8">
    <source>
        <dbReference type="EMBL" id="TCN25379.1"/>
    </source>
</evidence>
<dbReference type="GO" id="GO:0005737">
    <property type="term" value="C:cytoplasm"/>
    <property type="evidence" value="ECO:0007669"/>
    <property type="project" value="TreeGrafter"/>
</dbReference>
<dbReference type="GO" id="GO:0004575">
    <property type="term" value="F:sucrose alpha-glucosidase activity"/>
    <property type="evidence" value="ECO:0007669"/>
    <property type="project" value="TreeGrafter"/>
</dbReference>
<comment type="similarity">
    <text evidence="1 4">Belongs to the glycosyl hydrolase 32 family.</text>
</comment>
<keyword evidence="3 4" id="KW-0326">Glycosidase</keyword>
<evidence type="ECO:0000256" key="4">
    <source>
        <dbReference type="RuleBase" id="RU362110"/>
    </source>
</evidence>
<evidence type="ECO:0000313" key="9">
    <source>
        <dbReference type="Proteomes" id="UP000295689"/>
    </source>
</evidence>
<dbReference type="Gene3D" id="2.115.10.20">
    <property type="entry name" value="Glycosyl hydrolase domain, family 43"/>
    <property type="match status" value="1"/>
</dbReference>
<evidence type="ECO:0000259" key="7">
    <source>
        <dbReference type="Pfam" id="PF08244"/>
    </source>
</evidence>
<dbReference type="SMART" id="SM00640">
    <property type="entry name" value="Glyco_32"/>
    <property type="match status" value="1"/>
</dbReference>
<dbReference type="InterPro" id="IPR013189">
    <property type="entry name" value="Glyco_hydro_32_C"/>
</dbReference>
<proteinExistence type="inferred from homology"/>
<feature type="domain" description="Glycosyl hydrolase family 32 C-terminal" evidence="7">
    <location>
        <begin position="377"/>
        <end position="523"/>
    </location>
</feature>
<dbReference type="CDD" id="cd18622">
    <property type="entry name" value="GH32_Inu-like"/>
    <property type="match status" value="1"/>
</dbReference>
<keyword evidence="5" id="KW-0812">Transmembrane</keyword>
<name>A0A4R2BH65_9BACI</name>
<evidence type="ECO:0000259" key="6">
    <source>
        <dbReference type="Pfam" id="PF00251"/>
    </source>
</evidence>
<sequence length="534" mass="60604">MNKERWKPKGKGLLITMIALFLLLLTGFLFYQGYKLPRISKPETVHPSDPDAKEGSYRALYHFTVPDKWKNDPQRPVYYNGKYHYYYLYNGDYPDGNGTEWRRATSEGLVNWKDEGIAIPKYTNKNGDPWSGSVVIDWENTAGFGKGAMIAIVTQPSANGKQQEQFLWYSKDHGKTFTSYSETPVMPNPGTKDFRDPKIIWDSTHDKWVMVMAEGAKIGFYESPDLKNWHYISGFYTEDIGILECPDLYMMEGSDGALKWVLGASANGKAIGKPNTYAYWTGDFDGKQFIPDHPDPGWLDYGFDWYGGVTFEDGEAADQHKVRYALAWMNNWDYADNTPTMKEGFNGTDSIVRQIELMHEGGNRYYLASKPIDGLQNLVQSTDYIDQVNVNGFKTLPITGEAFQLDADITWTDLSNTGIRLRESADKESYIDVGVFLEENYSYVNRAFTGHPIEGLNVESKAPFNHSKKNVHLKILIDASTIEVFVDDGKTVHSNLVFPDHDDKGITLYSEGGTAVFRNIEIKHFGRIDTEGKD</sequence>
<evidence type="ECO:0000256" key="5">
    <source>
        <dbReference type="SAM" id="Phobius"/>
    </source>
</evidence>
<dbReference type="SUPFAM" id="SSF75005">
    <property type="entry name" value="Arabinanase/levansucrase/invertase"/>
    <property type="match status" value="1"/>
</dbReference>
<dbReference type="Gene3D" id="2.60.120.560">
    <property type="entry name" value="Exo-inulinase, domain 1"/>
    <property type="match status" value="1"/>
</dbReference>
<dbReference type="Pfam" id="PF08244">
    <property type="entry name" value="Glyco_hydro_32C"/>
    <property type="match status" value="1"/>
</dbReference>
<dbReference type="SUPFAM" id="SSF49899">
    <property type="entry name" value="Concanavalin A-like lectins/glucanases"/>
    <property type="match status" value="1"/>
</dbReference>
<keyword evidence="5" id="KW-0472">Membrane</keyword>
<gene>
    <name evidence="8" type="ORF">EV146_10535</name>
</gene>
<dbReference type="InterPro" id="IPR023296">
    <property type="entry name" value="Glyco_hydro_beta-prop_sf"/>
</dbReference>
<comment type="caution">
    <text evidence="8">The sequence shown here is derived from an EMBL/GenBank/DDBJ whole genome shotgun (WGS) entry which is preliminary data.</text>
</comment>
<dbReference type="GO" id="GO:0005987">
    <property type="term" value="P:sucrose catabolic process"/>
    <property type="evidence" value="ECO:0007669"/>
    <property type="project" value="TreeGrafter"/>
</dbReference>
<feature type="domain" description="Glycosyl hydrolase family 32 N-terminal" evidence="6">
    <location>
        <begin position="62"/>
        <end position="362"/>
    </location>
</feature>
<dbReference type="Pfam" id="PF00251">
    <property type="entry name" value="Glyco_hydro_32N"/>
    <property type="match status" value="1"/>
</dbReference>
<dbReference type="InterPro" id="IPR001362">
    <property type="entry name" value="Glyco_hydro_32"/>
</dbReference>
<dbReference type="PANTHER" id="PTHR42800">
    <property type="entry name" value="EXOINULINASE INUD (AFU_ORTHOLOGUE AFUA_5G00480)"/>
    <property type="match status" value="1"/>
</dbReference>